<evidence type="ECO:0000313" key="3">
    <source>
        <dbReference type="EMBL" id="CAB4329321.1"/>
    </source>
</evidence>
<dbReference type="EMBL" id="CAFAAM010000124">
    <property type="protein sequence ID" value="CAB4808002.1"/>
    <property type="molecule type" value="Genomic_DNA"/>
</dbReference>
<evidence type="ECO:0000313" key="7">
    <source>
        <dbReference type="EMBL" id="CAB4692378.1"/>
    </source>
</evidence>
<dbReference type="EMBL" id="CAESAL010000001">
    <property type="protein sequence ID" value="CAB4329321.1"/>
    <property type="molecule type" value="Genomic_DNA"/>
</dbReference>
<evidence type="ECO:0000313" key="5">
    <source>
        <dbReference type="EMBL" id="CAB4574545.1"/>
    </source>
</evidence>
<dbReference type="InterPro" id="IPR011251">
    <property type="entry name" value="Luciferase-like_dom"/>
</dbReference>
<evidence type="ECO:0000256" key="1">
    <source>
        <dbReference type="ARBA" id="ARBA00023002"/>
    </source>
</evidence>
<dbReference type="InterPro" id="IPR036661">
    <property type="entry name" value="Luciferase-like_sf"/>
</dbReference>
<gene>
    <name evidence="5" type="ORF">UFOPK1762_00047</name>
    <name evidence="6" type="ORF">UFOPK1906_00026</name>
    <name evidence="7" type="ORF">UFOPK2624_00053</name>
    <name evidence="8" type="ORF">UFOPK3010_00974</name>
    <name evidence="3" type="ORF">UFOPK3331_00021</name>
    <name evidence="9" type="ORF">UFOPK3785_00031</name>
    <name evidence="4" type="ORF">UFOPK4201_01152</name>
</gene>
<evidence type="ECO:0000313" key="8">
    <source>
        <dbReference type="EMBL" id="CAB4808002.1"/>
    </source>
</evidence>
<organism evidence="9">
    <name type="scientific">freshwater metagenome</name>
    <dbReference type="NCBI Taxonomy" id="449393"/>
    <lineage>
        <taxon>unclassified sequences</taxon>
        <taxon>metagenomes</taxon>
        <taxon>ecological metagenomes</taxon>
    </lineage>
</organism>
<dbReference type="GO" id="GO:0016705">
    <property type="term" value="F:oxidoreductase activity, acting on paired donors, with incorporation or reduction of molecular oxygen"/>
    <property type="evidence" value="ECO:0007669"/>
    <property type="project" value="InterPro"/>
</dbReference>
<dbReference type="AlphaFoldDB" id="A0A6J7J705"/>
<reference evidence="9" key="1">
    <citation type="submission" date="2020-05" db="EMBL/GenBank/DDBJ databases">
        <authorList>
            <person name="Chiriac C."/>
            <person name="Salcher M."/>
            <person name="Ghai R."/>
            <person name="Kavagutti S V."/>
        </authorList>
    </citation>
    <scope>NUCLEOTIDE SEQUENCE</scope>
</reference>
<dbReference type="Pfam" id="PF00296">
    <property type="entry name" value="Bac_luciferase"/>
    <property type="match status" value="1"/>
</dbReference>
<dbReference type="EMBL" id="CAEZTY010000001">
    <property type="protein sequence ID" value="CAB4574545.1"/>
    <property type="molecule type" value="Genomic_DNA"/>
</dbReference>
<keyword evidence="1" id="KW-0560">Oxidoreductase</keyword>
<sequence length="320" mass="35103">MRKEVLNSLLPDVGPADFGFVAPSDGSEVRELEELGVNSFWVGGHVASPNPSPEAIVWLARLIEQTRTAVVGTAALLLPLYPPAIVAKQLADLDRAADGRLAIAVGVGGEYESDFEAAEVPIAERGSRMDESIGLLREFWTGEPVTHDGRHHRFRDLRIHPAPLHDGGPPILVTGRQPVAMRRAARIGDGWMPYLYSPERYARSVATVRAEAAAIDRSLDNFVWSVYVFVAVDDDSDRARDNAVSFLGGTYNDEFHSMVDRVACVGDPDQVVERLQGFIDAGVEHFVLAPIGHDRQAVARRLVTEIHPRLSSRDPERFSG</sequence>
<dbReference type="Gene3D" id="3.20.20.30">
    <property type="entry name" value="Luciferase-like domain"/>
    <property type="match status" value="1"/>
</dbReference>
<dbReference type="InterPro" id="IPR050564">
    <property type="entry name" value="F420-G6PD/mer"/>
</dbReference>
<feature type="domain" description="Luciferase-like" evidence="2">
    <location>
        <begin position="29"/>
        <end position="285"/>
    </location>
</feature>
<accession>A0A6J7J705</accession>
<dbReference type="PANTHER" id="PTHR43244:SF1">
    <property type="entry name" value="5,10-METHYLENETETRAHYDROMETHANOPTERIN REDUCTASE"/>
    <property type="match status" value="1"/>
</dbReference>
<evidence type="ECO:0000313" key="6">
    <source>
        <dbReference type="EMBL" id="CAB4610930.1"/>
    </source>
</evidence>
<dbReference type="EMBL" id="CAEZXY010000001">
    <property type="protein sequence ID" value="CAB4692378.1"/>
    <property type="molecule type" value="Genomic_DNA"/>
</dbReference>
<dbReference type="EMBL" id="CAEUNJ010000047">
    <property type="protein sequence ID" value="CAB4371940.1"/>
    <property type="molecule type" value="Genomic_DNA"/>
</dbReference>
<dbReference type="SUPFAM" id="SSF51679">
    <property type="entry name" value="Bacterial luciferase-like"/>
    <property type="match status" value="1"/>
</dbReference>
<dbReference type="EMBL" id="CAEZVC010000001">
    <property type="protein sequence ID" value="CAB4610930.1"/>
    <property type="molecule type" value="Genomic_DNA"/>
</dbReference>
<protein>
    <submittedName>
        <fullName evidence="9">Unannotated protein</fullName>
    </submittedName>
</protein>
<evidence type="ECO:0000313" key="4">
    <source>
        <dbReference type="EMBL" id="CAB4371940.1"/>
    </source>
</evidence>
<dbReference type="EMBL" id="CAFBNJ010000001">
    <property type="protein sequence ID" value="CAB4938816.1"/>
    <property type="molecule type" value="Genomic_DNA"/>
</dbReference>
<proteinExistence type="predicted"/>
<name>A0A6J7J705_9ZZZZ</name>
<evidence type="ECO:0000313" key="9">
    <source>
        <dbReference type="EMBL" id="CAB4938816.1"/>
    </source>
</evidence>
<evidence type="ECO:0000259" key="2">
    <source>
        <dbReference type="Pfam" id="PF00296"/>
    </source>
</evidence>
<dbReference type="PANTHER" id="PTHR43244">
    <property type="match status" value="1"/>
</dbReference>